<dbReference type="Proteomes" id="UP000198948">
    <property type="component" value="Unassembled WGS sequence"/>
</dbReference>
<evidence type="ECO:0000313" key="3">
    <source>
        <dbReference type="Proteomes" id="UP000198948"/>
    </source>
</evidence>
<evidence type="ECO:0000313" key="2">
    <source>
        <dbReference type="EMBL" id="SER69779.1"/>
    </source>
</evidence>
<organism evidence="2 3">
    <name type="scientific">Isobaculum melis</name>
    <dbReference type="NCBI Taxonomy" id="142588"/>
    <lineage>
        <taxon>Bacteria</taxon>
        <taxon>Bacillati</taxon>
        <taxon>Bacillota</taxon>
        <taxon>Bacilli</taxon>
        <taxon>Lactobacillales</taxon>
        <taxon>Carnobacteriaceae</taxon>
        <taxon>Isobaculum</taxon>
    </lineage>
</organism>
<dbReference type="PANTHER" id="PTHR33434:SF4">
    <property type="entry name" value="PHOSPHATASE PROTEIN"/>
    <property type="match status" value="1"/>
</dbReference>
<dbReference type="STRING" id="142588.SAMN04488559_103163"/>
<name>A0A1H9RCN1_9LACT</name>
<dbReference type="InterPro" id="IPR036117">
    <property type="entry name" value="DhaL_dom_sf"/>
</dbReference>
<gene>
    <name evidence="2" type="ORF">SAMN04488559_103163</name>
</gene>
<dbReference type="SMART" id="SM01121">
    <property type="entry name" value="Dak1_2"/>
    <property type="match status" value="1"/>
</dbReference>
<dbReference type="GO" id="GO:0004371">
    <property type="term" value="F:glycerone kinase activity"/>
    <property type="evidence" value="ECO:0007669"/>
    <property type="project" value="InterPro"/>
</dbReference>
<accession>A0A1H9RCN1</accession>
<dbReference type="InterPro" id="IPR033470">
    <property type="entry name" value="FakA-like_C"/>
</dbReference>
<dbReference type="PANTHER" id="PTHR33434">
    <property type="entry name" value="DEGV DOMAIN-CONTAINING PROTEIN DR_1986-RELATED"/>
    <property type="match status" value="1"/>
</dbReference>
<dbReference type="Pfam" id="PF21645">
    <property type="entry name" value="FakA-like_M"/>
    <property type="match status" value="1"/>
</dbReference>
<evidence type="ECO:0000259" key="1">
    <source>
        <dbReference type="PROSITE" id="PS51480"/>
    </source>
</evidence>
<proteinExistence type="predicted"/>
<dbReference type="OrthoDB" id="9760324at2"/>
<dbReference type="InterPro" id="IPR050270">
    <property type="entry name" value="DegV_domain_contain"/>
</dbReference>
<dbReference type="EMBL" id="FOHA01000003">
    <property type="protein sequence ID" value="SER69779.1"/>
    <property type="molecule type" value="Genomic_DNA"/>
</dbReference>
<protein>
    <recommendedName>
        <fullName evidence="1">DhaL domain-containing protein</fullName>
    </recommendedName>
</protein>
<dbReference type="Pfam" id="PF13684">
    <property type="entry name" value="FakA-like_C"/>
    <property type="match status" value="1"/>
</dbReference>
<dbReference type="SMART" id="SM01120">
    <property type="entry name" value="Dak2"/>
    <property type="match status" value="1"/>
</dbReference>
<dbReference type="SUPFAM" id="SSF101473">
    <property type="entry name" value="DhaL-like"/>
    <property type="match status" value="1"/>
</dbReference>
<dbReference type="AlphaFoldDB" id="A0A1H9RCN1"/>
<dbReference type="GO" id="GO:0006071">
    <property type="term" value="P:glycerol metabolic process"/>
    <property type="evidence" value="ECO:0007669"/>
    <property type="project" value="InterPro"/>
</dbReference>
<dbReference type="PROSITE" id="PS51480">
    <property type="entry name" value="DHAL"/>
    <property type="match status" value="1"/>
</dbReference>
<dbReference type="Pfam" id="PF02734">
    <property type="entry name" value="Dak2"/>
    <property type="match status" value="1"/>
</dbReference>
<dbReference type="Gene3D" id="1.25.40.340">
    <property type="match status" value="1"/>
</dbReference>
<dbReference type="InterPro" id="IPR004007">
    <property type="entry name" value="DhaL_dom"/>
</dbReference>
<dbReference type="InterPro" id="IPR048394">
    <property type="entry name" value="FakA-like_M"/>
</dbReference>
<dbReference type="NCBIfam" id="TIGR03599">
    <property type="entry name" value="YloV"/>
    <property type="match status" value="1"/>
</dbReference>
<reference evidence="2 3" key="1">
    <citation type="submission" date="2016-10" db="EMBL/GenBank/DDBJ databases">
        <authorList>
            <person name="de Groot N.N."/>
        </authorList>
    </citation>
    <scope>NUCLEOTIDE SEQUENCE [LARGE SCALE GENOMIC DNA]</scope>
    <source>
        <strain evidence="2 3">DSM 13760</strain>
    </source>
</reference>
<keyword evidence="3" id="KW-1185">Reference proteome</keyword>
<dbReference type="InterPro" id="IPR019986">
    <property type="entry name" value="YloV-like"/>
</dbReference>
<dbReference type="RefSeq" id="WP_092650671.1">
    <property type="nucleotide sequence ID" value="NZ_FOHA01000003.1"/>
</dbReference>
<feature type="domain" description="DhaL" evidence="1">
    <location>
        <begin position="9"/>
        <end position="201"/>
    </location>
</feature>
<sequence length="556" mass="60098">MKVTKLEGKQFRAMVAVGAERLSVNAEYVNSLNVFPVPDGDTGTNMNLSMISGAKAVSSTISDEMGDLAAALSKGLLMGARGNSGVILSQLFRGFAKSVEGKATLTGKEFAAAFTGGVETAYKAVMKPVEGTILTVSREAAKRGERKAEDTDNLIEIMEAVVKGAKISLAKTPDLLPVLKEVGVVDSGGQGLLFVYEGFLEVLSGKATEEVAYQPNEHEMTEMLNAEHHRSVHGHMATEDIQFGYCTEIMVRIGEGETVDSEFDYDTFRNYLNELGDSLLVVADDEIIKVHVHTEYPGKVMNYGQKFGSLVKVKVDNMRMQHETLLEAEQTAPAPKEKRPYGIIAIAAGKGVQTLFESLGAHYIISGGQTMNPSTEDILKAIDEVYAEKVIILPNNKNIFMAADQAAEVSAVDVAVVPSKTIPQGMAAMLAFNEMNDLDSNKNEMTDALAQTVSGQVTVAVRDTAIDGLEIKKDDFMGIIESDIKISKPNRQEVAIETLKAMLNDETEIVTIIFGEDATQEEAEAIAEAVTALDEDIEVEVHQGDQPVYPYLLAAE</sequence>